<feature type="compositionally biased region" description="Polar residues" evidence="3">
    <location>
        <begin position="612"/>
        <end position="626"/>
    </location>
</feature>
<feature type="compositionally biased region" description="Polar residues" evidence="3">
    <location>
        <begin position="410"/>
        <end position="434"/>
    </location>
</feature>
<comment type="subcellular location">
    <subcellularLocation>
        <location evidence="2">Nucleus</location>
    </subcellularLocation>
</comment>
<dbReference type="Proteomes" id="UP000663845">
    <property type="component" value="Unassembled WGS sequence"/>
</dbReference>
<evidence type="ECO:0000256" key="3">
    <source>
        <dbReference type="SAM" id="MobiDB-lite"/>
    </source>
</evidence>
<dbReference type="PANTHER" id="PTHR47827:SF3">
    <property type="entry name" value="AF-9 ANC1 HOMOLOGY DOMAIN-CONTAINING PROTEIN"/>
    <property type="match status" value="1"/>
</dbReference>
<feature type="compositionally biased region" description="Polar residues" evidence="3">
    <location>
        <begin position="514"/>
        <end position="541"/>
    </location>
</feature>
<evidence type="ECO:0000256" key="1">
    <source>
        <dbReference type="ARBA" id="ARBA00023242"/>
    </source>
</evidence>
<feature type="compositionally biased region" description="Polar residues" evidence="3">
    <location>
        <begin position="289"/>
        <end position="308"/>
    </location>
</feature>
<dbReference type="AlphaFoldDB" id="A0A815AEJ8"/>
<dbReference type="PANTHER" id="PTHR47827">
    <property type="entry name" value="AHD DOMAIN-CONTAINING PROTEIN"/>
    <property type="match status" value="1"/>
</dbReference>
<name>A0A815AEJ8_9BILA</name>
<dbReference type="Proteomes" id="UP000663844">
    <property type="component" value="Unassembled WGS sequence"/>
</dbReference>
<dbReference type="InterPro" id="IPR038704">
    <property type="entry name" value="YEAST_sf"/>
</dbReference>
<feature type="compositionally biased region" description="Low complexity" evidence="3">
    <location>
        <begin position="227"/>
        <end position="241"/>
    </location>
</feature>
<gene>
    <name evidence="5" type="ORF">JYZ213_LOCUS29753</name>
    <name evidence="6" type="ORF">OXD698_LOCUS27236</name>
</gene>
<feature type="compositionally biased region" description="Low complexity" evidence="3">
    <location>
        <begin position="370"/>
        <end position="389"/>
    </location>
</feature>
<feature type="region of interest" description="Disordered" evidence="3">
    <location>
        <begin position="612"/>
        <end position="649"/>
    </location>
</feature>
<feature type="compositionally biased region" description="Polar residues" evidence="3">
    <location>
        <begin position="441"/>
        <end position="456"/>
    </location>
</feature>
<sequence>MNDRNGISETIEIDFEVGHSSIIRCEATTIHNPPRTHDWKIYLRSADVNGDLSCLIQRCVFHLHHEYPNSKRELKTTPYAIQESGYAGFHLPIEIYFKTKTEPKKFRIEYELDLHKPVDGRPYQQKESYLRKYRFTIYNPDPEFRQKILAAGGKIVDSGPITSNNIDSDESEMDEEQMSSHESIGRHSPPQKRPLSPSPTPNVVNKKVKVEQSINNSKKKQVQSIVKNENSSKTTTTTPNIKKPKLVSSKSSTVVEGKIIKTSSNQPITVSEIIENSPSTKPRSSTTKLIKSQSTNDIKSSSQPTTMNTKKKEIVPSPSKIKTVISSQNASKKSIIKNPHKISIKTEQTSATIVKSPSTVVIKRESLSQPSTSIISPTNTTTTSASINNLKKIPKKKVLPSSVIEKRSRSSMPSPSLKKNSQGQGSLTSKTPTNLKRDRSLSSVKKSTNNSQSGKTNIIKDRKNSNLSKPDQLNRPLPSPSKLLSNLQKCQTLTSPKSIPSPDQPNRHLPSPSKLLSNQQKCQTLNSPKSIPSPAQSNNEPSISSVVSSSLSSIDTFPPLPNINSPSTDIFQTEDNHIQPPMNIDRQNSETYNQFSDKSNSFHEQLSVESNKITTNPVSCSEQSDPYDSDVSHDDNNNNNNDEEDLPSSLTNDDLRYKLIYIYKRFQLNSINDLIIFVSFFKRHQLFDISTLSMTKTSDEMFTYDLFSLSPSHIGELANDLGYSTINTIEQ</sequence>
<reference evidence="5" key="1">
    <citation type="submission" date="2021-02" db="EMBL/GenBank/DDBJ databases">
        <authorList>
            <person name="Nowell W R."/>
        </authorList>
    </citation>
    <scope>NUCLEOTIDE SEQUENCE</scope>
</reference>
<dbReference type="GO" id="GO:0008023">
    <property type="term" value="C:transcription elongation factor complex"/>
    <property type="evidence" value="ECO:0007669"/>
    <property type="project" value="TreeGrafter"/>
</dbReference>
<feature type="compositionally biased region" description="Low complexity" evidence="3">
    <location>
        <begin position="277"/>
        <end position="288"/>
    </location>
</feature>
<feature type="compositionally biased region" description="Acidic residues" evidence="3">
    <location>
        <begin position="167"/>
        <end position="177"/>
    </location>
</feature>
<keyword evidence="1 2" id="KW-0539">Nucleus</keyword>
<dbReference type="Pfam" id="PF03366">
    <property type="entry name" value="YEATS"/>
    <property type="match status" value="1"/>
</dbReference>
<feature type="domain" description="YEATS" evidence="4">
    <location>
        <begin position="5"/>
        <end position="151"/>
    </location>
</feature>
<dbReference type="InterPro" id="IPR055129">
    <property type="entry name" value="YEATS_dom"/>
</dbReference>
<evidence type="ECO:0000313" key="6">
    <source>
        <dbReference type="EMBL" id="CAF3960718.1"/>
    </source>
</evidence>
<feature type="compositionally biased region" description="Polar residues" evidence="3">
    <location>
        <begin position="562"/>
        <end position="573"/>
    </location>
</feature>
<feature type="region of interest" description="Disordered" evidence="3">
    <location>
        <begin position="155"/>
        <end position="244"/>
    </location>
</feature>
<evidence type="ECO:0000313" key="5">
    <source>
        <dbReference type="EMBL" id="CAF1253579.1"/>
    </source>
</evidence>
<dbReference type="EMBL" id="CAJOAZ010002800">
    <property type="protein sequence ID" value="CAF3960718.1"/>
    <property type="molecule type" value="Genomic_DNA"/>
</dbReference>
<protein>
    <recommendedName>
        <fullName evidence="4">YEATS domain-containing protein</fullName>
    </recommendedName>
</protein>
<dbReference type="Gene3D" id="2.60.40.1970">
    <property type="entry name" value="YEATS domain"/>
    <property type="match status" value="1"/>
</dbReference>
<accession>A0A815AEJ8</accession>
<feature type="region of interest" description="Disordered" evidence="3">
    <location>
        <begin position="274"/>
        <end position="315"/>
    </location>
</feature>
<dbReference type="GO" id="GO:0045893">
    <property type="term" value="P:positive regulation of DNA-templated transcription"/>
    <property type="evidence" value="ECO:0007669"/>
    <property type="project" value="TreeGrafter"/>
</dbReference>
<evidence type="ECO:0000256" key="2">
    <source>
        <dbReference type="PROSITE-ProRule" id="PRU00376"/>
    </source>
</evidence>
<dbReference type="PROSITE" id="PS51037">
    <property type="entry name" value="YEATS"/>
    <property type="match status" value="1"/>
</dbReference>
<dbReference type="EMBL" id="CAJNOG010000461">
    <property type="protein sequence ID" value="CAF1253579.1"/>
    <property type="molecule type" value="Genomic_DNA"/>
</dbReference>
<evidence type="ECO:0000313" key="7">
    <source>
        <dbReference type="Proteomes" id="UP000663845"/>
    </source>
</evidence>
<feature type="compositionally biased region" description="Low complexity" evidence="3">
    <location>
        <begin position="542"/>
        <end position="554"/>
    </location>
</feature>
<feature type="region of interest" description="Disordered" evidence="3">
    <location>
        <begin position="370"/>
        <end position="587"/>
    </location>
</feature>
<organism evidence="5 7">
    <name type="scientific">Adineta steineri</name>
    <dbReference type="NCBI Taxonomy" id="433720"/>
    <lineage>
        <taxon>Eukaryota</taxon>
        <taxon>Metazoa</taxon>
        <taxon>Spiralia</taxon>
        <taxon>Gnathifera</taxon>
        <taxon>Rotifera</taxon>
        <taxon>Eurotatoria</taxon>
        <taxon>Bdelloidea</taxon>
        <taxon>Adinetida</taxon>
        <taxon>Adinetidae</taxon>
        <taxon>Adineta</taxon>
    </lineage>
</organism>
<feature type="compositionally biased region" description="Polar residues" evidence="3">
    <location>
        <begin position="486"/>
        <end position="498"/>
    </location>
</feature>
<dbReference type="InterPro" id="IPR052790">
    <property type="entry name" value="YEATS_domain"/>
</dbReference>
<comment type="caution">
    <text evidence="5">The sequence shown here is derived from an EMBL/GenBank/DDBJ whole genome shotgun (WGS) entry which is preliminary data.</text>
</comment>
<proteinExistence type="predicted"/>
<dbReference type="GO" id="GO:0003682">
    <property type="term" value="F:chromatin binding"/>
    <property type="evidence" value="ECO:0007669"/>
    <property type="project" value="TreeGrafter"/>
</dbReference>
<evidence type="ECO:0000259" key="4">
    <source>
        <dbReference type="PROSITE" id="PS51037"/>
    </source>
</evidence>
<feature type="compositionally biased region" description="Polar residues" evidence="3">
    <location>
        <begin position="212"/>
        <end position="226"/>
    </location>
</feature>